<name>A0ABN1J9T3_9FLAO</name>
<evidence type="ECO:0000313" key="2">
    <source>
        <dbReference type="Proteomes" id="UP001501758"/>
    </source>
</evidence>
<reference evidence="1 2" key="1">
    <citation type="journal article" date="2019" name="Int. J. Syst. Evol. Microbiol.">
        <title>The Global Catalogue of Microorganisms (GCM) 10K type strain sequencing project: providing services to taxonomists for standard genome sequencing and annotation.</title>
        <authorList>
            <consortium name="The Broad Institute Genomics Platform"/>
            <consortium name="The Broad Institute Genome Sequencing Center for Infectious Disease"/>
            <person name="Wu L."/>
            <person name="Ma J."/>
        </authorList>
    </citation>
    <scope>NUCLEOTIDE SEQUENCE [LARGE SCALE GENOMIC DNA]</scope>
    <source>
        <strain evidence="1 2">JCM 15974</strain>
    </source>
</reference>
<organism evidence="1 2">
    <name type="scientific">Aquimarina litoralis</name>
    <dbReference type="NCBI Taxonomy" id="584605"/>
    <lineage>
        <taxon>Bacteria</taxon>
        <taxon>Pseudomonadati</taxon>
        <taxon>Bacteroidota</taxon>
        <taxon>Flavobacteriia</taxon>
        <taxon>Flavobacteriales</taxon>
        <taxon>Flavobacteriaceae</taxon>
        <taxon>Aquimarina</taxon>
    </lineage>
</organism>
<accession>A0ABN1J9T3</accession>
<dbReference type="EMBL" id="BAAAGE010000007">
    <property type="protein sequence ID" value="GAA0732916.1"/>
    <property type="molecule type" value="Genomic_DNA"/>
</dbReference>
<gene>
    <name evidence="1" type="ORF">GCM10009430_46550</name>
</gene>
<sequence length="480" mass="53360">MKNSIGRYKHISNLVYSFILFITTSITSQEKSDLLFYRKNSITIEGQLQAGVNAVGETNLFWNLADVPELDFDSDTEWLELYAKPGLTFYHNFKSNSHIYAKISGVGSYTWGVDAFDAKNTGRITLEDAYMGYRFRITDSVLVDVSIGSQPLKLGTGMLISNGASSGFERGALKFGPRKAWQKTILGKVSENKFNSTFFYLAPNELPSNDTDNELAGLDVNYFVSKERDIGLSYIRVINSKAPYPQAAPNGEGPPTITAGDRKNLNALNLYSKINLLGKSLHKLSLGMDVAYQFNPTIDLSSLGGRLQLAYLFPKVSWKPTLMYSYQFFSGDNPDTNNQERFDPLYFEGSPSSWSTGSKSSMVFINSNVQSQGITFQVRPSSSDIITLRYAHIAAQQLRSPIQFGQAARVEFSNEIPTVIAGVTNSHLADDVFIEYNKIIGKHLFFNAGFSISFPGKGIRNITNSTSNWTGGFLNFVINY</sequence>
<keyword evidence="2" id="KW-1185">Reference proteome</keyword>
<proteinExistence type="predicted"/>
<comment type="caution">
    <text evidence="1">The sequence shown here is derived from an EMBL/GenBank/DDBJ whole genome shotgun (WGS) entry which is preliminary data.</text>
</comment>
<evidence type="ECO:0000313" key="1">
    <source>
        <dbReference type="EMBL" id="GAA0732916.1"/>
    </source>
</evidence>
<protein>
    <submittedName>
        <fullName evidence="1">Alginate export family protein</fullName>
    </submittedName>
</protein>
<dbReference type="Proteomes" id="UP001501758">
    <property type="component" value="Unassembled WGS sequence"/>
</dbReference>
<dbReference type="RefSeq" id="WP_343914656.1">
    <property type="nucleotide sequence ID" value="NZ_BAAAGE010000007.1"/>
</dbReference>